<dbReference type="EMBL" id="AMBO01000138">
    <property type="protein sequence ID" value="EKD05304.1"/>
    <property type="molecule type" value="Genomic_DNA"/>
</dbReference>
<gene>
    <name evidence="1" type="ORF">A1Q2_00367</name>
</gene>
<keyword evidence="2" id="KW-1185">Reference proteome</keyword>
<evidence type="ECO:0000313" key="1">
    <source>
        <dbReference type="EMBL" id="EKD05304.1"/>
    </source>
</evidence>
<dbReference type="Proteomes" id="UP000006757">
    <property type="component" value="Unassembled WGS sequence"/>
</dbReference>
<comment type="caution">
    <text evidence="1">The sequence shown here is derived from an EMBL/GenBank/DDBJ whole genome shotgun (WGS) entry which is preliminary data.</text>
</comment>
<sequence>MASGNVTAAVFGQEDTSLEPMMDIHANPLLKEIVRDRALSAEQMQDLADDEEQWKLITRTCCADVRLGINRSPNPGFFNVTVGFYKMRWSKTKAGRNKARPLPPPPTIQDSAKYAIIIQLVLDGAWTMEQVYAFLPPTVPGQ</sequence>
<reference evidence="1 2" key="1">
    <citation type="journal article" date="2012" name="Eukaryot. Cell">
        <title>Genome sequence of the Trichosporon asahii environmental strain CBS 8904.</title>
        <authorList>
            <person name="Yang R.Y."/>
            <person name="Li H.T."/>
            <person name="Zhu H."/>
            <person name="Zhou G.P."/>
            <person name="Wang M."/>
            <person name="Wang L."/>
        </authorList>
    </citation>
    <scope>NUCLEOTIDE SEQUENCE [LARGE SCALE GENOMIC DNA]</scope>
    <source>
        <strain evidence="1 2">CBS 8904</strain>
    </source>
</reference>
<organism evidence="1 2">
    <name type="scientific">Trichosporon asahii var. asahii (strain CBS 8904)</name>
    <name type="common">Yeast</name>
    <dbReference type="NCBI Taxonomy" id="1220162"/>
    <lineage>
        <taxon>Eukaryota</taxon>
        <taxon>Fungi</taxon>
        <taxon>Dikarya</taxon>
        <taxon>Basidiomycota</taxon>
        <taxon>Agaricomycotina</taxon>
        <taxon>Tremellomycetes</taxon>
        <taxon>Trichosporonales</taxon>
        <taxon>Trichosporonaceae</taxon>
        <taxon>Trichosporon</taxon>
    </lineage>
</organism>
<dbReference type="HOGENOM" id="CLU_1817152_0_0_1"/>
<protein>
    <submittedName>
        <fullName evidence="1">Uncharacterized protein</fullName>
    </submittedName>
</protein>
<evidence type="ECO:0000313" key="2">
    <source>
        <dbReference type="Proteomes" id="UP000006757"/>
    </source>
</evidence>
<name>K1WX56_TRIAC</name>
<dbReference type="InParanoid" id="K1WX56"/>
<dbReference type="AlphaFoldDB" id="K1WX56"/>
<accession>K1WX56</accession>
<proteinExistence type="predicted"/>